<evidence type="ECO:0000313" key="2">
    <source>
        <dbReference type="Proteomes" id="UP001140091"/>
    </source>
</evidence>
<gene>
    <name evidence="1" type="ORF">H1R20_g11502</name>
</gene>
<dbReference type="AlphaFoldDB" id="A0A9W8J1B4"/>
<reference evidence="1" key="1">
    <citation type="submission" date="2022-06" db="EMBL/GenBank/DDBJ databases">
        <title>Genome Sequence of Candolleomyces eurysporus.</title>
        <authorList>
            <person name="Buettner E."/>
        </authorList>
    </citation>
    <scope>NUCLEOTIDE SEQUENCE</scope>
    <source>
        <strain evidence="1">VTCC 930004</strain>
    </source>
</reference>
<evidence type="ECO:0000313" key="1">
    <source>
        <dbReference type="EMBL" id="KAJ2925594.1"/>
    </source>
</evidence>
<dbReference type="Proteomes" id="UP001140091">
    <property type="component" value="Unassembled WGS sequence"/>
</dbReference>
<protein>
    <submittedName>
        <fullName evidence="1">Uncharacterized protein</fullName>
    </submittedName>
</protein>
<dbReference type="OrthoDB" id="3222594at2759"/>
<keyword evidence="2" id="KW-1185">Reference proteome</keyword>
<dbReference type="EMBL" id="JANBPK010001147">
    <property type="protein sequence ID" value="KAJ2925594.1"/>
    <property type="molecule type" value="Genomic_DNA"/>
</dbReference>
<sequence length="231" mass="25805">MGSSALALTLSCEFRSSPSAKRHPSVPNMLDHNWYNSLLTVPEASKAFTDRQQWFSKIAPLLAREEFRGKYNLSLVHRHVILQPGEAMVATGPVTQPEIFSTSGDPNFIPSSWTATGIPFEWKRVETPTEIIPPPSPELIREFSKIVGEDSVLGLSLVQDPVPDGHVWSEHIDHSRRHHILEIKPAAGPWGEQDEVFETCWTVKPSSGQEEPSMIFCVGCVCVLCKMHPRD</sequence>
<comment type="caution">
    <text evidence="1">The sequence shown here is derived from an EMBL/GenBank/DDBJ whole genome shotgun (WGS) entry which is preliminary data.</text>
</comment>
<name>A0A9W8J1B4_9AGAR</name>
<organism evidence="1 2">
    <name type="scientific">Candolleomyces eurysporus</name>
    <dbReference type="NCBI Taxonomy" id="2828524"/>
    <lineage>
        <taxon>Eukaryota</taxon>
        <taxon>Fungi</taxon>
        <taxon>Dikarya</taxon>
        <taxon>Basidiomycota</taxon>
        <taxon>Agaricomycotina</taxon>
        <taxon>Agaricomycetes</taxon>
        <taxon>Agaricomycetidae</taxon>
        <taxon>Agaricales</taxon>
        <taxon>Agaricineae</taxon>
        <taxon>Psathyrellaceae</taxon>
        <taxon>Candolleomyces</taxon>
    </lineage>
</organism>
<feature type="non-terminal residue" evidence="1">
    <location>
        <position position="231"/>
    </location>
</feature>
<proteinExistence type="predicted"/>
<accession>A0A9W8J1B4</accession>